<dbReference type="Proteomes" id="UP000677803">
    <property type="component" value="Unassembled WGS sequence"/>
</dbReference>
<gene>
    <name evidence="2" type="ORF">MMEN_LOCUS2689</name>
</gene>
<evidence type="ECO:0000313" key="2">
    <source>
        <dbReference type="EMBL" id="CAG5866038.1"/>
    </source>
</evidence>
<name>A0A8S4AH17_9TELE</name>
<keyword evidence="3" id="KW-1185">Reference proteome</keyword>
<evidence type="ECO:0000256" key="1">
    <source>
        <dbReference type="SAM" id="Phobius"/>
    </source>
</evidence>
<dbReference type="PANTHER" id="PTHR21041:SF6">
    <property type="entry name" value="DC-STAMP DOMAIN-CONTAINING PROTEIN 2"/>
    <property type="match status" value="1"/>
</dbReference>
<feature type="transmembrane region" description="Helical" evidence="1">
    <location>
        <begin position="97"/>
        <end position="115"/>
    </location>
</feature>
<proteinExistence type="predicted"/>
<dbReference type="EMBL" id="CAJRST010001225">
    <property type="protein sequence ID" value="CAG5866038.1"/>
    <property type="molecule type" value="Genomic_DNA"/>
</dbReference>
<dbReference type="AlphaFoldDB" id="A0A8S4AH17"/>
<sequence>MLFLLRSAGCRGGRGGRVRAHLWEAGLSLAAFGAGLLLASLHGAAALLLHKQPLWFCVYCTVALAGLAAFGMGLSAGVRATVTVMLPSMCSGHGRKLLLLLFASALLTGPLSNTLENTKRAASSLLCGAELAANQTQELMQKAATPLFSVLENIRQISSNAYAVAGRVRGFVEALTESVRHVGVVV</sequence>
<organism evidence="2 3">
    <name type="scientific">Menidia menidia</name>
    <name type="common">Atlantic silverside</name>
    <dbReference type="NCBI Taxonomy" id="238744"/>
    <lineage>
        <taxon>Eukaryota</taxon>
        <taxon>Metazoa</taxon>
        <taxon>Chordata</taxon>
        <taxon>Craniata</taxon>
        <taxon>Vertebrata</taxon>
        <taxon>Euteleostomi</taxon>
        <taxon>Actinopterygii</taxon>
        <taxon>Neopterygii</taxon>
        <taxon>Teleostei</taxon>
        <taxon>Neoteleostei</taxon>
        <taxon>Acanthomorphata</taxon>
        <taxon>Ovalentaria</taxon>
        <taxon>Atherinomorphae</taxon>
        <taxon>Atheriniformes</taxon>
        <taxon>Atherinopsidae</taxon>
        <taxon>Menidiinae</taxon>
        <taxon>Menidia</taxon>
    </lineage>
</organism>
<keyword evidence="1" id="KW-0472">Membrane</keyword>
<keyword evidence="1" id="KW-1133">Transmembrane helix</keyword>
<dbReference type="OrthoDB" id="6598372at2759"/>
<keyword evidence="1" id="KW-0812">Transmembrane</keyword>
<feature type="transmembrane region" description="Helical" evidence="1">
    <location>
        <begin position="21"/>
        <end position="41"/>
    </location>
</feature>
<comment type="caution">
    <text evidence="2">The sequence shown here is derived from an EMBL/GenBank/DDBJ whole genome shotgun (WGS) entry which is preliminary data.</text>
</comment>
<dbReference type="PANTHER" id="PTHR21041">
    <property type="entry name" value="DENDRITIC CELL-SPECIFIC TRANSMEMBRANE PROTEIN"/>
    <property type="match status" value="1"/>
</dbReference>
<protein>
    <submittedName>
        <fullName evidence="2">(Atlantic silverside) hypothetical protein</fullName>
    </submittedName>
</protein>
<accession>A0A8S4AH17</accession>
<reference evidence="2" key="1">
    <citation type="submission" date="2021-05" db="EMBL/GenBank/DDBJ databases">
        <authorList>
            <person name="Tigano A."/>
        </authorList>
    </citation>
    <scope>NUCLEOTIDE SEQUENCE</scope>
</reference>
<evidence type="ECO:0000313" key="3">
    <source>
        <dbReference type="Proteomes" id="UP000677803"/>
    </source>
</evidence>
<feature type="transmembrane region" description="Helical" evidence="1">
    <location>
        <begin position="53"/>
        <end position="76"/>
    </location>
</feature>
<dbReference type="InterPro" id="IPR051856">
    <property type="entry name" value="CSR-E3_Ligase_Protein"/>
</dbReference>